<name>A0A9P7A8Z4_9AGAM</name>
<accession>A0A9P7A8Z4</accession>
<proteinExistence type="predicted"/>
<feature type="region of interest" description="Disordered" evidence="1">
    <location>
        <begin position="57"/>
        <end position="151"/>
    </location>
</feature>
<evidence type="ECO:0000313" key="2">
    <source>
        <dbReference type="EMBL" id="KAG1784684.1"/>
    </source>
</evidence>
<feature type="compositionally biased region" description="Polar residues" evidence="1">
    <location>
        <begin position="116"/>
        <end position="125"/>
    </location>
</feature>
<feature type="compositionally biased region" description="Basic and acidic residues" evidence="1">
    <location>
        <begin position="137"/>
        <end position="151"/>
    </location>
</feature>
<dbReference type="GeneID" id="64594788"/>
<feature type="compositionally biased region" description="Low complexity" evidence="1">
    <location>
        <begin position="102"/>
        <end position="114"/>
    </location>
</feature>
<comment type="caution">
    <text evidence="2">The sequence shown here is derived from an EMBL/GenBank/DDBJ whole genome shotgun (WGS) entry which is preliminary data.</text>
</comment>
<evidence type="ECO:0000256" key="1">
    <source>
        <dbReference type="SAM" id="MobiDB-lite"/>
    </source>
</evidence>
<keyword evidence="3" id="KW-1185">Reference proteome</keyword>
<dbReference type="RefSeq" id="XP_041152169.1">
    <property type="nucleotide sequence ID" value="XM_041301024.1"/>
</dbReference>
<dbReference type="AlphaFoldDB" id="A0A9P7A8Z4"/>
<protein>
    <submittedName>
        <fullName evidence="2">Uncharacterized protein</fullName>
    </submittedName>
</protein>
<dbReference type="EMBL" id="JABBWE010000132">
    <property type="protein sequence ID" value="KAG1784684.1"/>
    <property type="molecule type" value="Genomic_DNA"/>
</dbReference>
<feature type="compositionally biased region" description="Low complexity" evidence="1">
    <location>
        <begin position="63"/>
        <end position="74"/>
    </location>
</feature>
<feature type="compositionally biased region" description="Pro residues" evidence="1">
    <location>
        <begin position="75"/>
        <end position="101"/>
    </location>
</feature>
<dbReference type="Proteomes" id="UP000719766">
    <property type="component" value="Unassembled WGS sequence"/>
</dbReference>
<sequence length="167" mass="17915">MPPVCNNNNNYNDLDFKMWTPAGAAAKAQRTMNRKQAYTPAPDNAFYYYQPSKVSDLQPPIQSLPHSLSSNSPSVLPPQPLLLPPPPPSPPPSLPPPPPSSSLPSLAPSPSLPSVTDATDGSQSAAVLPGASLEPEGGAKEVELDKSEDPEKRFDDMWISCIRFVKD</sequence>
<gene>
    <name evidence="2" type="ORF">HD556DRAFT_1314859</name>
</gene>
<organism evidence="2 3">
    <name type="scientific">Suillus plorans</name>
    <dbReference type="NCBI Taxonomy" id="116603"/>
    <lineage>
        <taxon>Eukaryota</taxon>
        <taxon>Fungi</taxon>
        <taxon>Dikarya</taxon>
        <taxon>Basidiomycota</taxon>
        <taxon>Agaricomycotina</taxon>
        <taxon>Agaricomycetes</taxon>
        <taxon>Agaricomycetidae</taxon>
        <taxon>Boletales</taxon>
        <taxon>Suillineae</taxon>
        <taxon>Suillaceae</taxon>
        <taxon>Suillus</taxon>
    </lineage>
</organism>
<reference evidence="2" key="1">
    <citation type="journal article" date="2020" name="New Phytol.">
        <title>Comparative genomics reveals dynamic genome evolution in host specialist ectomycorrhizal fungi.</title>
        <authorList>
            <person name="Lofgren L.A."/>
            <person name="Nguyen N.H."/>
            <person name="Vilgalys R."/>
            <person name="Ruytinx J."/>
            <person name="Liao H.L."/>
            <person name="Branco S."/>
            <person name="Kuo A."/>
            <person name="LaButti K."/>
            <person name="Lipzen A."/>
            <person name="Andreopoulos W."/>
            <person name="Pangilinan J."/>
            <person name="Riley R."/>
            <person name="Hundley H."/>
            <person name="Na H."/>
            <person name="Barry K."/>
            <person name="Grigoriev I.V."/>
            <person name="Stajich J.E."/>
            <person name="Kennedy P.G."/>
        </authorList>
    </citation>
    <scope>NUCLEOTIDE SEQUENCE</scope>
    <source>
        <strain evidence="2">S12</strain>
    </source>
</reference>
<evidence type="ECO:0000313" key="3">
    <source>
        <dbReference type="Proteomes" id="UP000719766"/>
    </source>
</evidence>
<dbReference type="OrthoDB" id="10637047at2759"/>